<dbReference type="InterPro" id="IPR036865">
    <property type="entry name" value="CRAL-TRIO_dom_sf"/>
</dbReference>
<evidence type="ECO:0000313" key="3">
    <source>
        <dbReference type="Proteomes" id="UP001153069"/>
    </source>
</evidence>
<feature type="region of interest" description="Disordered" evidence="1">
    <location>
        <begin position="1"/>
        <end position="41"/>
    </location>
</feature>
<organism evidence="2 3">
    <name type="scientific">Seminavis robusta</name>
    <dbReference type="NCBI Taxonomy" id="568900"/>
    <lineage>
        <taxon>Eukaryota</taxon>
        <taxon>Sar</taxon>
        <taxon>Stramenopiles</taxon>
        <taxon>Ochrophyta</taxon>
        <taxon>Bacillariophyta</taxon>
        <taxon>Bacillariophyceae</taxon>
        <taxon>Bacillariophycidae</taxon>
        <taxon>Naviculales</taxon>
        <taxon>Naviculaceae</taxon>
        <taxon>Seminavis</taxon>
    </lineage>
</organism>
<protein>
    <submittedName>
        <fullName evidence="2">Uncharacterized protein</fullName>
    </submittedName>
</protein>
<evidence type="ECO:0000313" key="2">
    <source>
        <dbReference type="EMBL" id="CAB9509057.1"/>
    </source>
</evidence>
<evidence type="ECO:0000256" key="1">
    <source>
        <dbReference type="SAM" id="MobiDB-lite"/>
    </source>
</evidence>
<dbReference type="Gene3D" id="3.40.525.10">
    <property type="entry name" value="CRAL-TRIO lipid binding domain"/>
    <property type="match status" value="1"/>
</dbReference>
<proteinExistence type="predicted"/>
<dbReference type="EMBL" id="CAICTM010000372">
    <property type="protein sequence ID" value="CAB9509057.1"/>
    <property type="molecule type" value="Genomic_DNA"/>
</dbReference>
<dbReference type="Proteomes" id="UP001153069">
    <property type="component" value="Unassembled WGS sequence"/>
</dbReference>
<comment type="caution">
    <text evidence="2">The sequence shown here is derived from an EMBL/GenBank/DDBJ whole genome shotgun (WGS) entry which is preliminary data.</text>
</comment>
<reference evidence="2" key="1">
    <citation type="submission" date="2020-06" db="EMBL/GenBank/DDBJ databases">
        <authorList>
            <consortium name="Plant Systems Biology data submission"/>
        </authorList>
    </citation>
    <scope>NUCLEOTIDE SEQUENCE</scope>
    <source>
        <strain evidence="2">D6</strain>
    </source>
</reference>
<name>A0A9N8DU49_9STRA</name>
<dbReference type="AlphaFoldDB" id="A0A9N8DU49"/>
<keyword evidence="3" id="KW-1185">Reference proteome</keyword>
<dbReference type="OrthoDB" id="18234at2759"/>
<feature type="compositionally biased region" description="Basic and acidic residues" evidence="1">
    <location>
        <begin position="1"/>
        <end position="33"/>
    </location>
</feature>
<gene>
    <name evidence="2" type="ORF">SEMRO_373_G129020.1</name>
</gene>
<accession>A0A9N8DU49</accession>
<sequence length="325" mass="36827">MMENETRQGPDEEVGGQDRRGRHDDDNNEEEQRALPNRQHRVLGPLDAGRMDLLSDELQAIRNLKTAVKDDPDLLVMDGPFAFSDFDLSQIIIANYGNVDAALEQAQTLQGFRMEYDIEESLESGLLFLYEAMRLFPGFFLSLSFTRERHSGHYTLAIDITKLCAGLMALSDGSAMKILITALYFCLQAMNPDLEATRQGMILLCECEKFDWKTDMTLGGFKQIHAELVKEYPTRWRCTRNFNTGLFFQLMMSLGKSYLPHDMLGKVQMGCTSPAGRLDNIYLQPSLEASNERFLERFADALRRRYANAAAFVVKQQPTSSTAAD</sequence>